<comment type="caution">
    <text evidence="5">The sequence shown here is derived from an EMBL/GenBank/DDBJ whole genome shotgun (WGS) entry which is preliminary data.</text>
</comment>
<dbReference type="GO" id="GO:0000155">
    <property type="term" value="F:phosphorelay sensor kinase activity"/>
    <property type="evidence" value="ECO:0007669"/>
    <property type="project" value="InterPro"/>
</dbReference>
<dbReference type="RefSeq" id="WP_183981169.1">
    <property type="nucleotide sequence ID" value="NZ_JACHEB010000014.1"/>
</dbReference>
<feature type="transmembrane region" description="Helical" evidence="3">
    <location>
        <begin position="163"/>
        <end position="183"/>
    </location>
</feature>
<sequence length="467" mass="51838">MTQPDPKLILITLLIELGVAAAVSSSLARSRSFKNLLLLERRTPRQTVWLVIIICAPLTLGVLVRTMVPNFLAADLSFETTILLGILVGPLAAMAGGATLAIPAVLHHEYWALPVNLSIAAIFGAFGRFADPEDVWSFSPMIDLSIYRWVTRNLRRPQLDRQILLLLLVAGMQLATSALSHYFPRYFFELNSREWWVQLLICATAPIVVGIPLKIWNAVRVERKLEEQGRLLLEARLDALQRQINPHFLFNTLNSITSLVRSQPELAREMIVKLANILRVLLKDREAFLPLREELRFTDDYLDIEVVRFGEKLKVIKEIADNTLDIVVPGMLLQPLIENSIKHGLEPRISGGTVTLRSRITDQGRLLVEVEDDGVGIAPERIDVSSVSGLVRSGNGIGVRNVRERMQVLYGNLATVEINSRPGRGTKVTLLMPILDAGAETWGPLGAAAGQAISHMVDDAVRAMTRS</sequence>
<dbReference type="InterPro" id="IPR050640">
    <property type="entry name" value="Bact_2-comp_sensor_kinase"/>
</dbReference>
<dbReference type="AlphaFoldDB" id="A0A9X0QJA8"/>
<dbReference type="Pfam" id="PF02518">
    <property type="entry name" value="HATPase_c"/>
    <property type="match status" value="1"/>
</dbReference>
<dbReference type="Pfam" id="PF06580">
    <property type="entry name" value="His_kinase"/>
    <property type="match status" value="1"/>
</dbReference>
<evidence type="ECO:0000256" key="1">
    <source>
        <dbReference type="ARBA" id="ARBA00000085"/>
    </source>
</evidence>
<feature type="transmembrane region" description="Helical" evidence="3">
    <location>
        <begin position="6"/>
        <end position="27"/>
    </location>
</feature>
<dbReference type="EMBL" id="JACHEB010000014">
    <property type="protein sequence ID" value="MBB5331309.1"/>
    <property type="molecule type" value="Genomic_DNA"/>
</dbReference>
<accession>A0A9X0QJA8</accession>
<feature type="transmembrane region" description="Helical" evidence="3">
    <location>
        <begin position="80"/>
        <end position="103"/>
    </location>
</feature>
<protein>
    <recommendedName>
        <fullName evidence="2">histidine kinase</fullName>
        <ecNumber evidence="2">2.7.13.3</ecNumber>
    </recommendedName>
</protein>
<feature type="transmembrane region" description="Helical" evidence="3">
    <location>
        <begin position="195"/>
        <end position="216"/>
    </location>
</feature>
<comment type="catalytic activity">
    <reaction evidence="1">
        <text>ATP + protein L-histidine = ADP + protein N-phospho-L-histidine.</text>
        <dbReference type="EC" id="2.7.13.3"/>
    </reaction>
</comment>
<reference evidence="5 6" key="1">
    <citation type="submission" date="2020-08" db="EMBL/GenBank/DDBJ databases">
        <title>Genomic Encyclopedia of Type Strains, Phase IV (KMG-V): Genome sequencing to study the core and pangenomes of soil and plant-associated prokaryotes.</title>
        <authorList>
            <person name="Whitman W."/>
        </authorList>
    </citation>
    <scope>NUCLEOTIDE SEQUENCE [LARGE SCALE GENOMIC DNA]</scope>
    <source>
        <strain evidence="5 6">X5P2</strain>
    </source>
</reference>
<keyword evidence="3" id="KW-0812">Transmembrane</keyword>
<keyword evidence="3" id="KW-1133">Transmembrane helix</keyword>
<feature type="domain" description="Histidine kinase" evidence="4">
    <location>
        <begin position="332"/>
        <end position="436"/>
    </location>
</feature>
<dbReference type="InterPro" id="IPR036890">
    <property type="entry name" value="HATPase_C_sf"/>
</dbReference>
<dbReference type="InterPro" id="IPR005467">
    <property type="entry name" value="His_kinase_dom"/>
</dbReference>
<dbReference type="InterPro" id="IPR003594">
    <property type="entry name" value="HATPase_dom"/>
</dbReference>
<dbReference type="PRINTS" id="PR00344">
    <property type="entry name" value="BCTRLSENSOR"/>
</dbReference>
<gene>
    <name evidence="5" type="ORF">HDF14_004953</name>
</gene>
<keyword evidence="3" id="KW-0472">Membrane</keyword>
<feature type="transmembrane region" description="Helical" evidence="3">
    <location>
        <begin position="48"/>
        <end position="68"/>
    </location>
</feature>
<dbReference type="Proteomes" id="UP000535182">
    <property type="component" value="Unassembled WGS sequence"/>
</dbReference>
<dbReference type="InterPro" id="IPR010559">
    <property type="entry name" value="Sig_transdc_His_kin_internal"/>
</dbReference>
<dbReference type="SUPFAM" id="SSF55874">
    <property type="entry name" value="ATPase domain of HSP90 chaperone/DNA topoisomerase II/histidine kinase"/>
    <property type="match status" value="1"/>
</dbReference>
<organism evidence="5 6">
    <name type="scientific">Tunturiibacter gelidiferens</name>
    <dbReference type="NCBI Taxonomy" id="3069689"/>
    <lineage>
        <taxon>Bacteria</taxon>
        <taxon>Pseudomonadati</taxon>
        <taxon>Acidobacteriota</taxon>
        <taxon>Terriglobia</taxon>
        <taxon>Terriglobales</taxon>
        <taxon>Acidobacteriaceae</taxon>
        <taxon>Tunturiibacter</taxon>
    </lineage>
</organism>
<dbReference type="Gene3D" id="3.30.565.10">
    <property type="entry name" value="Histidine kinase-like ATPase, C-terminal domain"/>
    <property type="match status" value="1"/>
</dbReference>
<dbReference type="PANTHER" id="PTHR34220:SF7">
    <property type="entry name" value="SENSOR HISTIDINE KINASE YPDA"/>
    <property type="match status" value="1"/>
</dbReference>
<keyword evidence="5" id="KW-0808">Transferase</keyword>
<keyword evidence="6" id="KW-1185">Reference proteome</keyword>
<evidence type="ECO:0000313" key="6">
    <source>
        <dbReference type="Proteomes" id="UP000535182"/>
    </source>
</evidence>
<dbReference type="InterPro" id="IPR004358">
    <property type="entry name" value="Sig_transdc_His_kin-like_C"/>
</dbReference>
<evidence type="ECO:0000313" key="5">
    <source>
        <dbReference type="EMBL" id="MBB5331309.1"/>
    </source>
</evidence>
<evidence type="ECO:0000256" key="3">
    <source>
        <dbReference type="SAM" id="Phobius"/>
    </source>
</evidence>
<dbReference type="SMART" id="SM00387">
    <property type="entry name" value="HATPase_c"/>
    <property type="match status" value="1"/>
</dbReference>
<evidence type="ECO:0000259" key="4">
    <source>
        <dbReference type="PROSITE" id="PS50109"/>
    </source>
</evidence>
<keyword evidence="5" id="KW-0418">Kinase</keyword>
<proteinExistence type="predicted"/>
<dbReference type="PROSITE" id="PS50109">
    <property type="entry name" value="HIS_KIN"/>
    <property type="match status" value="1"/>
</dbReference>
<dbReference type="PANTHER" id="PTHR34220">
    <property type="entry name" value="SENSOR HISTIDINE KINASE YPDA"/>
    <property type="match status" value="1"/>
</dbReference>
<name>A0A9X0QJA8_9BACT</name>
<dbReference type="EC" id="2.7.13.3" evidence="2"/>
<dbReference type="GO" id="GO:0016020">
    <property type="term" value="C:membrane"/>
    <property type="evidence" value="ECO:0007669"/>
    <property type="project" value="InterPro"/>
</dbReference>
<evidence type="ECO:0000256" key="2">
    <source>
        <dbReference type="ARBA" id="ARBA00012438"/>
    </source>
</evidence>